<dbReference type="EMBL" id="KN825314">
    <property type="protein sequence ID" value="KIK92107.1"/>
    <property type="molecule type" value="Genomic_DNA"/>
</dbReference>
<feature type="domain" description="Heterokaryon incompatibility" evidence="1">
    <location>
        <begin position="106"/>
        <end position="200"/>
    </location>
</feature>
<dbReference type="InParanoid" id="A0A0D0D5V1"/>
<organism evidence="2 3">
    <name type="scientific">Paxillus rubicundulus Ve08.2h10</name>
    <dbReference type="NCBI Taxonomy" id="930991"/>
    <lineage>
        <taxon>Eukaryota</taxon>
        <taxon>Fungi</taxon>
        <taxon>Dikarya</taxon>
        <taxon>Basidiomycota</taxon>
        <taxon>Agaricomycotina</taxon>
        <taxon>Agaricomycetes</taxon>
        <taxon>Agaricomycetidae</taxon>
        <taxon>Boletales</taxon>
        <taxon>Paxilineae</taxon>
        <taxon>Paxillaceae</taxon>
        <taxon>Paxillus</taxon>
    </lineage>
</organism>
<evidence type="ECO:0000313" key="2">
    <source>
        <dbReference type="EMBL" id="KIK92107.1"/>
    </source>
</evidence>
<accession>A0A0D0D5V1</accession>
<sequence>MITAQSSSWQERRQGRAALASIRQRLLDHFDHLVSNDIPTRLLEVGHSGTIMELKFVMRDEIRKTLWPQIEAITDADLERGWPLASWGEGRWKYWCEDLIQVHLKYAIFSHHWGVDEPQFQEVSNLFHNKKPLPDGLGYNKLRNFCEKAMSDYGCKYVWSDTCCINKESSAELEEAIRSMFRWYRGSSVCIAHLAKSSSTIEFSVEPWFMRGWTLQELLAPGRMRFYGKDWMPIGSYPQDSEFYSASLVRVDGQINDKNDQIILNAISECTDIPKSVLQHFNPSCCGVLEKMRWAAKRKTTRVEDIAYSLLGIFDVSMPIAYGEGNRAFHRLMEAISHQCMEPWFFAWAGKASQYSCALPSSPACYGGLDPKMASTLASTLPSSVSYEITKQGLQVKLLLVPTELHHTHCSSSHHHILNPPQYAIKPFKSIVQSVTIIDSTGFSSTLLSSWDYTLGVVSYGRVDTDPSYGQLHHGDHYLCLLLKRPKNMKWQHWRRIPTDNVLVLDCGTDWKGKLELVCLLHSYQEI</sequence>
<reference evidence="3" key="2">
    <citation type="submission" date="2015-01" db="EMBL/GenBank/DDBJ databases">
        <title>Evolutionary Origins and Diversification of the Mycorrhizal Mutualists.</title>
        <authorList>
            <consortium name="DOE Joint Genome Institute"/>
            <consortium name="Mycorrhizal Genomics Consortium"/>
            <person name="Kohler A."/>
            <person name="Kuo A."/>
            <person name="Nagy L.G."/>
            <person name="Floudas D."/>
            <person name="Copeland A."/>
            <person name="Barry K.W."/>
            <person name="Cichocki N."/>
            <person name="Veneault-Fourrey C."/>
            <person name="LaButti K."/>
            <person name="Lindquist E.A."/>
            <person name="Lipzen A."/>
            <person name="Lundell T."/>
            <person name="Morin E."/>
            <person name="Murat C."/>
            <person name="Riley R."/>
            <person name="Ohm R."/>
            <person name="Sun H."/>
            <person name="Tunlid A."/>
            <person name="Henrissat B."/>
            <person name="Grigoriev I.V."/>
            <person name="Hibbett D.S."/>
            <person name="Martin F."/>
        </authorList>
    </citation>
    <scope>NUCLEOTIDE SEQUENCE [LARGE SCALE GENOMIC DNA]</scope>
    <source>
        <strain evidence="3">Ve08.2h10</strain>
    </source>
</reference>
<dbReference type="InterPro" id="IPR010730">
    <property type="entry name" value="HET"/>
</dbReference>
<dbReference type="Proteomes" id="UP000054538">
    <property type="component" value="Unassembled WGS sequence"/>
</dbReference>
<name>A0A0D0D5V1_9AGAM</name>
<dbReference type="PANTHER" id="PTHR10622:SF10">
    <property type="entry name" value="HET DOMAIN-CONTAINING PROTEIN"/>
    <property type="match status" value="1"/>
</dbReference>
<dbReference type="PANTHER" id="PTHR10622">
    <property type="entry name" value="HET DOMAIN-CONTAINING PROTEIN"/>
    <property type="match status" value="1"/>
</dbReference>
<evidence type="ECO:0000259" key="1">
    <source>
        <dbReference type="Pfam" id="PF06985"/>
    </source>
</evidence>
<protein>
    <recommendedName>
        <fullName evidence="1">Heterokaryon incompatibility domain-containing protein</fullName>
    </recommendedName>
</protein>
<reference evidence="2 3" key="1">
    <citation type="submission" date="2014-04" db="EMBL/GenBank/DDBJ databases">
        <authorList>
            <consortium name="DOE Joint Genome Institute"/>
            <person name="Kuo A."/>
            <person name="Kohler A."/>
            <person name="Jargeat P."/>
            <person name="Nagy L.G."/>
            <person name="Floudas D."/>
            <person name="Copeland A."/>
            <person name="Barry K.W."/>
            <person name="Cichocki N."/>
            <person name="Veneault-Fourrey C."/>
            <person name="LaButti K."/>
            <person name="Lindquist E.A."/>
            <person name="Lipzen A."/>
            <person name="Lundell T."/>
            <person name="Morin E."/>
            <person name="Murat C."/>
            <person name="Sun H."/>
            <person name="Tunlid A."/>
            <person name="Henrissat B."/>
            <person name="Grigoriev I.V."/>
            <person name="Hibbett D.S."/>
            <person name="Martin F."/>
            <person name="Nordberg H.P."/>
            <person name="Cantor M.N."/>
            <person name="Hua S.X."/>
        </authorList>
    </citation>
    <scope>NUCLEOTIDE SEQUENCE [LARGE SCALE GENOMIC DNA]</scope>
    <source>
        <strain evidence="2 3">Ve08.2h10</strain>
    </source>
</reference>
<proteinExistence type="predicted"/>
<dbReference type="Pfam" id="PF06985">
    <property type="entry name" value="HET"/>
    <property type="match status" value="1"/>
</dbReference>
<evidence type="ECO:0000313" key="3">
    <source>
        <dbReference type="Proteomes" id="UP000054538"/>
    </source>
</evidence>
<dbReference type="HOGENOM" id="CLU_000288_138_1_1"/>
<dbReference type="OrthoDB" id="5122891at2759"/>
<dbReference type="AlphaFoldDB" id="A0A0D0D5V1"/>
<dbReference type="STRING" id="930991.A0A0D0D5V1"/>
<keyword evidence="3" id="KW-1185">Reference proteome</keyword>
<gene>
    <name evidence="2" type="ORF">PAXRUDRAFT_34675</name>
</gene>